<feature type="transmembrane region" description="Helical" evidence="2">
    <location>
        <begin position="743"/>
        <end position="764"/>
    </location>
</feature>
<dbReference type="Proteomes" id="UP000664859">
    <property type="component" value="Unassembled WGS sequence"/>
</dbReference>
<dbReference type="OrthoDB" id="5950997at2759"/>
<dbReference type="AlphaFoldDB" id="A0A836CD27"/>
<feature type="transmembrane region" description="Helical" evidence="2">
    <location>
        <begin position="682"/>
        <end position="702"/>
    </location>
</feature>
<protein>
    <submittedName>
        <fullName evidence="3">Uncharacterized protein</fullName>
    </submittedName>
</protein>
<keyword evidence="4" id="KW-1185">Reference proteome</keyword>
<dbReference type="PANTHER" id="PTHR11319">
    <property type="entry name" value="G PROTEIN-COUPLED RECEPTOR-RELATED"/>
    <property type="match status" value="1"/>
</dbReference>
<evidence type="ECO:0000256" key="1">
    <source>
        <dbReference type="SAM" id="MobiDB-lite"/>
    </source>
</evidence>
<feature type="transmembrane region" description="Helical" evidence="2">
    <location>
        <begin position="850"/>
        <end position="871"/>
    </location>
</feature>
<evidence type="ECO:0000313" key="3">
    <source>
        <dbReference type="EMBL" id="KAG5179621.1"/>
    </source>
</evidence>
<dbReference type="PANTHER" id="PTHR11319:SF35">
    <property type="entry name" value="OUTER MEMBRANE PROTEIN PMPC-RELATED"/>
    <property type="match status" value="1"/>
</dbReference>
<comment type="caution">
    <text evidence="3">The sequence shown here is derived from an EMBL/GenBank/DDBJ whole genome shotgun (WGS) entry which is preliminary data.</text>
</comment>
<feature type="transmembrane region" description="Helical" evidence="2">
    <location>
        <begin position="785"/>
        <end position="809"/>
    </location>
</feature>
<name>A0A836CD27_9STRA</name>
<sequence length="1159" mass="121312">MSVVKVARSLARAGVGDSFLINWVGNVVVDRTIVVAAGACVEVHGTASDSVVDGGGKVQLFTIAEGATLVLEGLQLKNGLASDVGDSRAATLQGYGGAILAGPSAELQLSAVTLTGNAAALSGGAIFLAADAAARAQNCTFTANVANGPYNYDANKGDYGGGAVCLARGASLSVEASEFSFCAARTGSALRADTESSVELTATRVVNNTGIGAVEAVSGDGALWSRGNVRLTDVLFESNLHHFAGGIYYEAPPDVSPSGQRAGDKFNLKLLGTRVTFRGNAARFGGGMWAKANAPVELRASRFEGNVALETGAGAVNVVNETIITRRTTRQSGGAINAGDEAIITLINCVLQNNTAASQGGVMWVSEGTQLTILGGTIRGNSAVRGGAFSMKGPNDGHQHFHGVLIEENAASIEGGAMYIEAGVNGNATGCTFRGNAARAGGAIFSQEEQTFLVVGGTLRDNSARGAGGAVLQEGVNLTLAVSNETVFAENAAECCYINGYGSSEWWRARDNTCLDVDTAASRDCCLANFYTDGAQCIQCDPRLLNCTAAGTTNATLPLLPGMWRGALDMGQEIVRKCWNKGACAGAPSAAAAVDVTSTDAYCAPGYRGPYCAVCADGYTNFFRYTCKECSSGAAIALTVIAVVVVVGVVLIALVSFAVETDYESRGPGRSIRKVGNGGMRVLRALRIPVVVFQLIVQFVMITGAPLPDVYARFVAVLDFVNFDLSWLFSAGCVWDTSFYDRLLLATLVPLGIVAALIAARALAQRRRRRGAARRGGVRAAVHRLLVDKFWPLVLCFTFLIFSTTSTIVFQAREGLTFACDDVAGTGKSYLRADYAVECGTPQHYRYSLFSMLMIAVYPIGIPALYAVMLWRHRADFAARRARCRGGDGGGSSGLTAGLSVRYDSEQQQVAPAAEPRALRALAPAHLELSSTEFLWRPYRPEYYYWEVLECFRRLLLTGVLVFIRPGTPAQSAYACVFAYCSAVAYLRYAPHAGAADAAVYTGGASILFLSMFVALSIQADFAGTDTSGAAAVSALLIILNTLLVAASVTQAVSLAETFAGWGKGGGVAAKAGKGEPPVGEGGGAAKAGDGAKGDLPVGGGPSPNTPPYERQRSGKWWTAARWSSGRPLPQTGPVRRPTLSNVTTSHRQASWRLPTEVD</sequence>
<keyword evidence="2" id="KW-0472">Membrane</keyword>
<evidence type="ECO:0000256" key="2">
    <source>
        <dbReference type="SAM" id="Phobius"/>
    </source>
</evidence>
<dbReference type="InterPro" id="IPR011050">
    <property type="entry name" value="Pectin_lyase_fold/virulence"/>
</dbReference>
<proteinExistence type="predicted"/>
<accession>A0A836CD27</accession>
<feature type="compositionally biased region" description="Low complexity" evidence="1">
    <location>
        <begin position="1070"/>
        <end position="1079"/>
    </location>
</feature>
<feature type="transmembrane region" description="Helical" evidence="2">
    <location>
        <begin position="999"/>
        <end position="1018"/>
    </location>
</feature>
<keyword evidence="2" id="KW-0812">Transmembrane</keyword>
<evidence type="ECO:0000313" key="4">
    <source>
        <dbReference type="Proteomes" id="UP000664859"/>
    </source>
</evidence>
<gene>
    <name evidence="3" type="ORF">JKP88DRAFT_326159</name>
</gene>
<dbReference type="SUPFAM" id="SSF51126">
    <property type="entry name" value="Pectin lyase-like"/>
    <property type="match status" value="2"/>
</dbReference>
<dbReference type="EMBL" id="JAFCMP010000446">
    <property type="protein sequence ID" value="KAG5179621.1"/>
    <property type="molecule type" value="Genomic_DNA"/>
</dbReference>
<feature type="transmembrane region" description="Helical" evidence="2">
    <location>
        <begin position="1030"/>
        <end position="1049"/>
    </location>
</feature>
<organism evidence="3 4">
    <name type="scientific">Tribonema minus</name>
    <dbReference type="NCBI Taxonomy" id="303371"/>
    <lineage>
        <taxon>Eukaryota</taxon>
        <taxon>Sar</taxon>
        <taxon>Stramenopiles</taxon>
        <taxon>Ochrophyta</taxon>
        <taxon>PX clade</taxon>
        <taxon>Xanthophyceae</taxon>
        <taxon>Tribonematales</taxon>
        <taxon>Tribonemataceae</taxon>
        <taxon>Tribonema</taxon>
    </lineage>
</organism>
<feature type="compositionally biased region" description="Polar residues" evidence="1">
    <location>
        <begin position="1139"/>
        <end position="1149"/>
    </location>
</feature>
<keyword evidence="2" id="KW-1133">Transmembrane helix</keyword>
<feature type="region of interest" description="Disordered" evidence="1">
    <location>
        <begin position="1070"/>
        <end position="1159"/>
    </location>
</feature>
<feature type="transmembrane region" description="Helical" evidence="2">
    <location>
        <begin position="634"/>
        <end position="661"/>
    </location>
</feature>
<reference evidence="3" key="1">
    <citation type="submission" date="2021-02" db="EMBL/GenBank/DDBJ databases">
        <title>First Annotated Genome of the Yellow-green Alga Tribonema minus.</title>
        <authorList>
            <person name="Mahan K.M."/>
        </authorList>
    </citation>
    <scope>NUCLEOTIDE SEQUENCE</scope>
    <source>
        <strain evidence="3">UTEX B ZZ1240</strain>
    </source>
</reference>